<feature type="non-terminal residue" evidence="2">
    <location>
        <position position="1"/>
    </location>
</feature>
<evidence type="ECO:0000313" key="3">
    <source>
        <dbReference type="Proteomes" id="UP001189429"/>
    </source>
</evidence>
<dbReference type="Proteomes" id="UP001189429">
    <property type="component" value="Unassembled WGS sequence"/>
</dbReference>
<organism evidence="2 3">
    <name type="scientific">Prorocentrum cordatum</name>
    <dbReference type="NCBI Taxonomy" id="2364126"/>
    <lineage>
        <taxon>Eukaryota</taxon>
        <taxon>Sar</taxon>
        <taxon>Alveolata</taxon>
        <taxon>Dinophyceae</taxon>
        <taxon>Prorocentrales</taxon>
        <taxon>Prorocentraceae</taxon>
        <taxon>Prorocentrum</taxon>
    </lineage>
</organism>
<evidence type="ECO:0000313" key="2">
    <source>
        <dbReference type="EMBL" id="CAK0831553.1"/>
    </source>
</evidence>
<accession>A0ABN9SIL2</accession>
<gene>
    <name evidence="2" type="ORF">PCOR1329_LOCUS29850</name>
</gene>
<reference evidence="2" key="1">
    <citation type="submission" date="2023-10" db="EMBL/GenBank/DDBJ databases">
        <authorList>
            <person name="Chen Y."/>
            <person name="Shah S."/>
            <person name="Dougan E. K."/>
            <person name="Thang M."/>
            <person name="Chan C."/>
        </authorList>
    </citation>
    <scope>NUCLEOTIDE SEQUENCE [LARGE SCALE GENOMIC DNA]</scope>
</reference>
<keyword evidence="3" id="KW-1185">Reference proteome</keyword>
<feature type="compositionally biased region" description="Basic and acidic residues" evidence="1">
    <location>
        <begin position="63"/>
        <end position="89"/>
    </location>
</feature>
<proteinExistence type="predicted"/>
<comment type="caution">
    <text evidence="2">The sequence shown here is derived from an EMBL/GenBank/DDBJ whole genome shotgun (WGS) entry which is preliminary data.</text>
</comment>
<protein>
    <submittedName>
        <fullName evidence="2">Uncharacterized protein</fullName>
    </submittedName>
</protein>
<sequence length="101" mass="10939">FVIRLCILPTPISTPFVRSCEGRPHMAPLRVLCLATLAARASASGPALSLLGFAFDPEDDDGTAPRDAPEWCKSGDELTAEQRKEKAVTEGKLAWATKERN</sequence>
<evidence type="ECO:0000256" key="1">
    <source>
        <dbReference type="SAM" id="MobiDB-lite"/>
    </source>
</evidence>
<name>A0ABN9SIL2_9DINO</name>
<dbReference type="EMBL" id="CAUYUJ010011328">
    <property type="protein sequence ID" value="CAK0831553.1"/>
    <property type="molecule type" value="Genomic_DNA"/>
</dbReference>
<feature type="region of interest" description="Disordered" evidence="1">
    <location>
        <begin position="59"/>
        <end position="101"/>
    </location>
</feature>